<gene>
    <name evidence="2" type="ORF">OLC1_LOCUS2610</name>
</gene>
<dbReference type="AlphaFoldDB" id="A0AAV1C6D2"/>
<keyword evidence="3" id="KW-1185">Reference proteome</keyword>
<dbReference type="EMBL" id="OX459118">
    <property type="protein sequence ID" value="CAI9090450.1"/>
    <property type="molecule type" value="Genomic_DNA"/>
</dbReference>
<feature type="compositionally biased region" description="Basic and acidic residues" evidence="1">
    <location>
        <begin position="44"/>
        <end position="63"/>
    </location>
</feature>
<feature type="region of interest" description="Disordered" evidence="1">
    <location>
        <begin position="1"/>
        <end position="69"/>
    </location>
</feature>
<protein>
    <submittedName>
        <fullName evidence="2">OLC1v1025227C1</fullName>
    </submittedName>
</protein>
<accession>A0AAV1C6D2</accession>
<dbReference type="Proteomes" id="UP001161247">
    <property type="component" value="Chromosome 1"/>
</dbReference>
<organism evidence="2 3">
    <name type="scientific">Oldenlandia corymbosa var. corymbosa</name>
    <dbReference type="NCBI Taxonomy" id="529605"/>
    <lineage>
        <taxon>Eukaryota</taxon>
        <taxon>Viridiplantae</taxon>
        <taxon>Streptophyta</taxon>
        <taxon>Embryophyta</taxon>
        <taxon>Tracheophyta</taxon>
        <taxon>Spermatophyta</taxon>
        <taxon>Magnoliopsida</taxon>
        <taxon>eudicotyledons</taxon>
        <taxon>Gunneridae</taxon>
        <taxon>Pentapetalae</taxon>
        <taxon>asterids</taxon>
        <taxon>lamiids</taxon>
        <taxon>Gentianales</taxon>
        <taxon>Rubiaceae</taxon>
        <taxon>Rubioideae</taxon>
        <taxon>Spermacoceae</taxon>
        <taxon>Hedyotis-Oldenlandia complex</taxon>
        <taxon>Oldenlandia</taxon>
    </lineage>
</organism>
<evidence type="ECO:0000313" key="2">
    <source>
        <dbReference type="EMBL" id="CAI9090450.1"/>
    </source>
</evidence>
<sequence length="88" mass="9700">MLSSTNTSGLYGDKPPSFVVNLDDEEPPVCGEKKKKRNLLKGSKPLEKAQTKKSKVDPPRTEEMNDPPVITEDIPIMKVETAAQTFKG</sequence>
<evidence type="ECO:0000313" key="3">
    <source>
        <dbReference type="Proteomes" id="UP001161247"/>
    </source>
</evidence>
<name>A0AAV1C6D2_OLDCO</name>
<proteinExistence type="predicted"/>
<reference evidence="2" key="1">
    <citation type="submission" date="2023-03" db="EMBL/GenBank/DDBJ databases">
        <authorList>
            <person name="Julca I."/>
        </authorList>
    </citation>
    <scope>NUCLEOTIDE SEQUENCE</scope>
</reference>
<evidence type="ECO:0000256" key="1">
    <source>
        <dbReference type="SAM" id="MobiDB-lite"/>
    </source>
</evidence>